<dbReference type="Pfam" id="PF02470">
    <property type="entry name" value="MlaD"/>
    <property type="match status" value="1"/>
</dbReference>
<dbReference type="PANTHER" id="PTHR33371:SF4">
    <property type="entry name" value="INTERMEMBRANE PHOSPHOLIPID TRANSPORT SYSTEM BINDING PROTEIN MLAD"/>
    <property type="match status" value="1"/>
</dbReference>
<keyword evidence="1" id="KW-0812">Transmembrane</keyword>
<gene>
    <name evidence="3" type="ORF">DSM112329_04531</name>
</gene>
<keyword evidence="1" id="KW-1133">Transmembrane helix</keyword>
<accession>A0AAU7B119</accession>
<organism evidence="3">
    <name type="scientific">Paraconexibacter sp. AEG42_29</name>
    <dbReference type="NCBI Taxonomy" id="2997339"/>
    <lineage>
        <taxon>Bacteria</taxon>
        <taxon>Bacillati</taxon>
        <taxon>Actinomycetota</taxon>
        <taxon>Thermoleophilia</taxon>
        <taxon>Solirubrobacterales</taxon>
        <taxon>Paraconexibacteraceae</taxon>
        <taxon>Paraconexibacter</taxon>
    </lineage>
</organism>
<sequence length="512" mass="53935">MAKIGGRFDYRPGQYRPKTIRTGAIFVALTAIFLYTIYTRPSVPLLSGGGKELKAEFAFGANVRPGYTPVRVQGVEVGQVKKIERASDGKGALVTMEIKKGQKLDLHSDLRMALRWRTLLGRNLYVDIDPGSPSAPKWAGGTLPKSRTTDQVELDTTLEPLDAKGRTALATMITEFDKGFADPEAVRGAIGSATDGLRGSSAPGRFGGSTGAVGSMQAGAEGLPGLRGLDPGTDLPELVANASKALGELAGDQVALGGLVDNGAGALGVTSAQRANLAATLNTAPAALRETRTTLNRLETTLDIVDPVADELQPGLRKLAPTADQTSTTLRVLRPLLADLRPTLNDVRPALTDLRTAANSGVPALEPLNHTLALAEDKYIPFLKAKDPATHRVNYTNIGPLASHASAATSWGDRYGAMANFEAAAGANALNIAPCKIDVFNPETQAKLACAMTQVAMASAVTGKDPKLFKLRGEGVEGLSLETLNSYIKGNKLLKDLPKLTKSLATKLRKGR</sequence>
<keyword evidence="1" id="KW-0472">Membrane</keyword>
<dbReference type="AlphaFoldDB" id="A0AAU7B119"/>
<dbReference type="InterPro" id="IPR052336">
    <property type="entry name" value="MlaD_Phospholipid_Transporter"/>
</dbReference>
<reference evidence="3" key="1">
    <citation type="submission" date="2022-12" db="EMBL/GenBank/DDBJ databases">
        <title>Paraconexibacter alkalitolerans sp. nov. and Baekduia alba sp. nov., isolated from soil and emended description of the genera Paraconexibacter (Chun et al., 2020) and Baekduia (An et al., 2020).</title>
        <authorList>
            <person name="Vieira S."/>
            <person name="Huber K.J."/>
            <person name="Geppert A."/>
            <person name="Wolf J."/>
            <person name="Neumann-Schaal M."/>
            <person name="Muesken M."/>
            <person name="Overmann J."/>
        </authorList>
    </citation>
    <scope>NUCLEOTIDE SEQUENCE</scope>
    <source>
        <strain evidence="3">AEG42_29</strain>
    </source>
</reference>
<name>A0AAU7B119_9ACTN</name>
<dbReference type="RefSeq" id="WP_354698833.1">
    <property type="nucleotide sequence ID" value="NZ_CP114014.1"/>
</dbReference>
<dbReference type="EMBL" id="CP114014">
    <property type="protein sequence ID" value="XAY07643.1"/>
    <property type="molecule type" value="Genomic_DNA"/>
</dbReference>
<dbReference type="KEGG" id="parq:DSM112329_04531"/>
<evidence type="ECO:0000256" key="1">
    <source>
        <dbReference type="SAM" id="Phobius"/>
    </source>
</evidence>
<feature type="domain" description="Mce/MlaD" evidence="2">
    <location>
        <begin position="50"/>
        <end position="131"/>
    </location>
</feature>
<dbReference type="PANTHER" id="PTHR33371">
    <property type="entry name" value="INTERMEMBRANE PHOSPHOLIPID TRANSPORT SYSTEM BINDING PROTEIN MLAD-RELATED"/>
    <property type="match status" value="1"/>
</dbReference>
<dbReference type="InterPro" id="IPR003399">
    <property type="entry name" value="Mce/MlaD"/>
</dbReference>
<feature type="transmembrane region" description="Helical" evidence="1">
    <location>
        <begin position="20"/>
        <end position="38"/>
    </location>
</feature>
<protein>
    <recommendedName>
        <fullName evidence="2">Mce/MlaD domain-containing protein</fullName>
    </recommendedName>
</protein>
<proteinExistence type="predicted"/>
<evidence type="ECO:0000259" key="2">
    <source>
        <dbReference type="Pfam" id="PF02470"/>
    </source>
</evidence>
<evidence type="ECO:0000313" key="3">
    <source>
        <dbReference type="EMBL" id="XAY07643.1"/>
    </source>
</evidence>